<name>A0A1H7IVE5_9ACTN</name>
<evidence type="ECO:0000313" key="2">
    <source>
        <dbReference type="Proteomes" id="UP000198953"/>
    </source>
</evidence>
<keyword evidence="2" id="KW-1185">Reference proteome</keyword>
<dbReference type="EMBL" id="FOBF01000002">
    <property type="protein sequence ID" value="SEK64745.1"/>
    <property type="molecule type" value="Genomic_DNA"/>
</dbReference>
<sequence>MRPGAVPACRVDRLVEEGRRAGAGSGGSSRVLGQVEVAAVWRAATSALSTRSHSRST</sequence>
<dbReference type="AlphaFoldDB" id="A0A1H7IVE5"/>
<proteinExistence type="predicted"/>
<evidence type="ECO:0000313" key="1">
    <source>
        <dbReference type="EMBL" id="SEK64745.1"/>
    </source>
</evidence>
<accession>A0A1H7IVE5</accession>
<reference evidence="1 2" key="1">
    <citation type="submission" date="2016-10" db="EMBL/GenBank/DDBJ databases">
        <authorList>
            <person name="de Groot N.N."/>
        </authorList>
    </citation>
    <scope>NUCLEOTIDE SEQUENCE [LARGE SCALE GENOMIC DNA]</scope>
    <source>
        <strain evidence="1 2">DSM 43357</strain>
    </source>
</reference>
<dbReference type="STRING" id="46177.SAMN05660976_00900"/>
<protein>
    <submittedName>
        <fullName evidence="1">Uncharacterized protein</fullName>
    </submittedName>
</protein>
<dbReference type="Proteomes" id="UP000198953">
    <property type="component" value="Unassembled WGS sequence"/>
</dbReference>
<gene>
    <name evidence="1" type="ORF">SAMN05660976_00900</name>
</gene>
<organism evidence="1 2">
    <name type="scientific">Nonomuraea pusilla</name>
    <dbReference type="NCBI Taxonomy" id="46177"/>
    <lineage>
        <taxon>Bacteria</taxon>
        <taxon>Bacillati</taxon>
        <taxon>Actinomycetota</taxon>
        <taxon>Actinomycetes</taxon>
        <taxon>Streptosporangiales</taxon>
        <taxon>Streptosporangiaceae</taxon>
        <taxon>Nonomuraea</taxon>
    </lineage>
</organism>